<organism evidence="2 3">
    <name type="scientific">Candidatus Burkholderia verschuerenii</name>
    <dbReference type="NCBI Taxonomy" id="242163"/>
    <lineage>
        <taxon>Bacteria</taxon>
        <taxon>Pseudomonadati</taxon>
        <taxon>Pseudomonadota</taxon>
        <taxon>Betaproteobacteria</taxon>
        <taxon>Burkholderiales</taxon>
        <taxon>Burkholderiaceae</taxon>
        <taxon>Burkholderia</taxon>
    </lineage>
</organism>
<dbReference type="CDD" id="cd00680">
    <property type="entry name" value="RHO_alpha_C"/>
    <property type="match status" value="1"/>
</dbReference>
<dbReference type="SUPFAM" id="SSF55961">
    <property type="entry name" value="Bet v1-like"/>
    <property type="match status" value="1"/>
</dbReference>
<keyword evidence="3" id="KW-1185">Reference proteome</keyword>
<dbReference type="GO" id="GO:0051537">
    <property type="term" value="F:2 iron, 2 sulfur cluster binding"/>
    <property type="evidence" value="ECO:0007669"/>
    <property type="project" value="InterPro"/>
</dbReference>
<feature type="domain" description="Aromatic-ring-hydroxylating dioxygenase alpha subunit C-terminal" evidence="1">
    <location>
        <begin position="6"/>
        <end position="177"/>
    </location>
</feature>
<reference evidence="3" key="1">
    <citation type="submission" date="2015-06" db="EMBL/GenBank/DDBJ databases">
        <title>Comparative genomics of Burkholderia leaf nodule symbionts.</title>
        <authorList>
            <person name="Carlier A."/>
            <person name="Eberl L."/>
            <person name="Pinto-Carbo M."/>
        </authorList>
    </citation>
    <scope>NUCLEOTIDE SEQUENCE [LARGE SCALE GENOMIC DNA]</scope>
    <source>
        <strain evidence="3">UZHbot4</strain>
    </source>
</reference>
<evidence type="ECO:0000313" key="3">
    <source>
        <dbReference type="Proteomes" id="UP000036959"/>
    </source>
</evidence>
<keyword evidence="2" id="KW-0560">Oxidoreductase</keyword>
<keyword evidence="2" id="KW-0223">Dioxygenase</keyword>
<gene>
    <name evidence="2" type="ORF">BVER_01312</name>
</gene>
<dbReference type="InterPro" id="IPR015879">
    <property type="entry name" value="Ring_hydroxy_dOase_asu_C_dom"/>
</dbReference>
<evidence type="ECO:0000313" key="2">
    <source>
        <dbReference type="EMBL" id="KND59547.1"/>
    </source>
</evidence>
<dbReference type="GO" id="GO:0051213">
    <property type="term" value="F:dioxygenase activity"/>
    <property type="evidence" value="ECO:0007669"/>
    <property type="project" value="UniProtKB-KW"/>
</dbReference>
<sequence length="181" mass="20794">MLDFNHVPYIHPKTFLPLMSKRTETGDPSPEHAVVPDTLVAQSFASRMPLKIQRFPWHDMVQRYGEGDEYHNLFLFPNVNFISVGGLVFLVQQFDPLAPNRTQVRFTLMTAKENRRIAALPAILRGHLRSEVDVLYEDLGHLEALQANLHDGSPRVRHGQYEQRLMSFARVYKQLLDGDTA</sequence>
<dbReference type="GO" id="GO:0005506">
    <property type="term" value="F:iron ion binding"/>
    <property type="evidence" value="ECO:0007669"/>
    <property type="project" value="InterPro"/>
</dbReference>
<dbReference type="Pfam" id="PF00848">
    <property type="entry name" value="Ring_hydroxyl_A"/>
    <property type="match status" value="1"/>
</dbReference>
<accession>A0A0L0MA15</accession>
<dbReference type="Gene3D" id="3.90.380.10">
    <property type="entry name" value="Naphthalene 1,2-dioxygenase Alpha Subunit, Chain A, domain 1"/>
    <property type="match status" value="1"/>
</dbReference>
<comment type="caution">
    <text evidence="2">The sequence shown here is derived from an EMBL/GenBank/DDBJ whole genome shotgun (WGS) entry which is preliminary data.</text>
</comment>
<name>A0A0L0MA15_9BURK</name>
<dbReference type="Proteomes" id="UP000036959">
    <property type="component" value="Unassembled WGS sequence"/>
</dbReference>
<dbReference type="PATRIC" id="fig|242163.4.peg.824"/>
<dbReference type="AlphaFoldDB" id="A0A0L0MA15"/>
<protein>
    <submittedName>
        <fullName evidence="2">Phenylpropionate dioxygenase and related ring-hydroxylating dioxygenase, large terminal subunit</fullName>
    </submittedName>
</protein>
<dbReference type="EMBL" id="LFJJ01000119">
    <property type="protein sequence ID" value="KND59547.1"/>
    <property type="molecule type" value="Genomic_DNA"/>
</dbReference>
<evidence type="ECO:0000259" key="1">
    <source>
        <dbReference type="Pfam" id="PF00848"/>
    </source>
</evidence>
<proteinExistence type="predicted"/>